<dbReference type="SMART" id="SM00388">
    <property type="entry name" value="HisKA"/>
    <property type="match status" value="1"/>
</dbReference>
<evidence type="ECO:0000259" key="5">
    <source>
        <dbReference type="PROSITE" id="PS50112"/>
    </source>
</evidence>
<dbReference type="SUPFAM" id="SSF47384">
    <property type="entry name" value="Homodimeric domain of signal transducing histidine kinase"/>
    <property type="match status" value="1"/>
</dbReference>
<dbReference type="SMART" id="SM00086">
    <property type="entry name" value="PAC"/>
    <property type="match status" value="1"/>
</dbReference>
<evidence type="ECO:0000256" key="1">
    <source>
        <dbReference type="ARBA" id="ARBA00000085"/>
    </source>
</evidence>
<dbReference type="PROSITE" id="PS50096">
    <property type="entry name" value="IQ"/>
    <property type="match status" value="1"/>
</dbReference>
<evidence type="ECO:0000259" key="4">
    <source>
        <dbReference type="PROSITE" id="PS50109"/>
    </source>
</evidence>
<dbReference type="InterPro" id="IPR004358">
    <property type="entry name" value="Sig_transdc_His_kin-like_C"/>
</dbReference>
<feature type="domain" description="PAS" evidence="5">
    <location>
        <begin position="273"/>
        <end position="343"/>
    </location>
</feature>
<evidence type="ECO:0000256" key="2">
    <source>
        <dbReference type="ARBA" id="ARBA00012438"/>
    </source>
</evidence>
<dbReference type="SMART" id="SM00387">
    <property type="entry name" value="HATPase_c"/>
    <property type="match status" value="1"/>
</dbReference>
<dbReference type="Gene3D" id="3.30.565.10">
    <property type="entry name" value="Histidine kinase-like ATPase, C-terminal domain"/>
    <property type="match status" value="1"/>
</dbReference>
<feature type="domain" description="PAC" evidence="6">
    <location>
        <begin position="219"/>
        <end position="272"/>
    </location>
</feature>
<dbReference type="Gene3D" id="3.30.450.20">
    <property type="entry name" value="PAS domain"/>
    <property type="match status" value="3"/>
</dbReference>
<dbReference type="EMBL" id="CP155447">
    <property type="protein sequence ID" value="XBH06487.1"/>
    <property type="molecule type" value="Genomic_DNA"/>
</dbReference>
<dbReference type="GO" id="GO:0000155">
    <property type="term" value="F:phosphorelay sensor kinase activity"/>
    <property type="evidence" value="ECO:0007669"/>
    <property type="project" value="InterPro"/>
</dbReference>
<dbReference type="SUPFAM" id="SSF55785">
    <property type="entry name" value="PYP-like sensor domain (PAS domain)"/>
    <property type="match status" value="3"/>
</dbReference>
<dbReference type="PROSITE" id="PS50112">
    <property type="entry name" value="PAS"/>
    <property type="match status" value="2"/>
</dbReference>
<dbReference type="NCBIfam" id="TIGR00229">
    <property type="entry name" value="sensory_box"/>
    <property type="match status" value="3"/>
</dbReference>
<feature type="domain" description="PAS" evidence="5">
    <location>
        <begin position="146"/>
        <end position="216"/>
    </location>
</feature>
<keyword evidence="3" id="KW-0597">Phosphoprotein</keyword>
<dbReference type="RefSeq" id="WP_406699337.1">
    <property type="nucleotide sequence ID" value="NZ_CP155447.1"/>
</dbReference>
<dbReference type="SUPFAM" id="SSF55874">
    <property type="entry name" value="ATPase domain of HSP90 chaperone/DNA topoisomerase II/histidine kinase"/>
    <property type="match status" value="1"/>
</dbReference>
<dbReference type="InterPro" id="IPR036097">
    <property type="entry name" value="HisK_dim/P_sf"/>
</dbReference>
<gene>
    <name evidence="7" type="ORF">V5E97_10740</name>
</gene>
<feature type="domain" description="Histidine kinase" evidence="4">
    <location>
        <begin position="438"/>
        <end position="684"/>
    </location>
</feature>
<sequence length="694" mass="77080">MEFARTGDHHNHLAAGPDWRAGTLDAVLAATPDCVYLCDRPGTILYVNVPGALHWGRERDELLGMTWQELGLPFATTEAMRLQRESVFDTGRSLVGEVVLTAQGVTRTWQTMLTPMQGEGGRVEVVVVAFRDISQSKKAELAQRESEEKYRLLAENSTDMISRHNPDGTYLYASPACRALVGYEPEELIGTSPYDFVHPADLPEIASTHETTLLSPETSTVAFRARRKDGSLIWLESTVRTIRDPITNAVIEIQCASRDVSARKEAEEALRESREQLQAILDNSTAVIYIKDADGRFVLVNRWYETMFKIPHGWILGKTDYEILPREQADRVRANDRDVLRKGGPIAFEEEIHYEEGMRTYISIKFPLRTGLGMPLGVGGISTDITDRKLTEEQLLRKNELLQEAICSERQAHDALKRAESQLVHAEKLSALGQLVAGVAHEINNPLAFVTSDVSVLKREVGHLRDLLTLCLEASDTLAVHRPELLAKIRERADRVDLPFMLENLDGLLNRSNEGLRRIRQIVKDLRDFARLDERDFKNVNLNDGIASTVNIIRGRARTKGVDLLTDLAPLPSVACYPGELNQVLLNLLSNAIDATNPGGRVTIKTHAVDEGVEIHVTDTGKGIDPAIRHKIFDPFFTTKPVGEGTGLGLSISYGIVRAHGGTIDVESELGQGATFIIRLPLETTEFEPTTSIL</sequence>
<dbReference type="InterPro" id="IPR003661">
    <property type="entry name" value="HisK_dim/P_dom"/>
</dbReference>
<dbReference type="PRINTS" id="PR00344">
    <property type="entry name" value="BCTRLSENSOR"/>
</dbReference>
<dbReference type="Gene3D" id="1.10.287.130">
    <property type="match status" value="1"/>
</dbReference>
<dbReference type="InterPro" id="IPR035965">
    <property type="entry name" value="PAS-like_dom_sf"/>
</dbReference>
<dbReference type="Pfam" id="PF08447">
    <property type="entry name" value="PAS_3"/>
    <property type="match status" value="1"/>
</dbReference>
<dbReference type="PANTHER" id="PTHR43065:SF50">
    <property type="entry name" value="HISTIDINE KINASE"/>
    <property type="match status" value="1"/>
</dbReference>
<evidence type="ECO:0000313" key="7">
    <source>
        <dbReference type="EMBL" id="XBH06487.1"/>
    </source>
</evidence>
<dbReference type="CDD" id="cd00130">
    <property type="entry name" value="PAS"/>
    <property type="match status" value="3"/>
</dbReference>
<dbReference type="InterPro" id="IPR013656">
    <property type="entry name" value="PAS_4"/>
</dbReference>
<evidence type="ECO:0000256" key="3">
    <source>
        <dbReference type="ARBA" id="ARBA00022553"/>
    </source>
</evidence>
<dbReference type="PROSITE" id="PS50109">
    <property type="entry name" value="HIS_KIN"/>
    <property type="match status" value="1"/>
</dbReference>
<comment type="catalytic activity">
    <reaction evidence="1">
        <text>ATP + protein L-histidine = ADP + protein N-phospho-L-histidine.</text>
        <dbReference type="EC" id="2.7.13.3"/>
    </reaction>
</comment>
<evidence type="ECO:0000259" key="6">
    <source>
        <dbReference type="PROSITE" id="PS50113"/>
    </source>
</evidence>
<dbReference type="InterPro" id="IPR000700">
    <property type="entry name" value="PAS-assoc_C"/>
</dbReference>
<reference evidence="7" key="1">
    <citation type="submission" date="2024-05" db="EMBL/GenBank/DDBJ databases">
        <title>Planctomycetes of the genus Singulisphaera possess chitinolytic capabilities.</title>
        <authorList>
            <person name="Ivanova A."/>
        </authorList>
    </citation>
    <scope>NUCLEOTIDE SEQUENCE</scope>
    <source>
        <strain evidence="7">Ch08T</strain>
    </source>
</reference>
<accession>A0AAU7CLU2</accession>
<dbReference type="InterPro" id="IPR001610">
    <property type="entry name" value="PAC"/>
</dbReference>
<proteinExistence type="predicted"/>
<dbReference type="Pfam" id="PF08448">
    <property type="entry name" value="PAS_4"/>
    <property type="match status" value="2"/>
</dbReference>
<dbReference type="CDD" id="cd00082">
    <property type="entry name" value="HisKA"/>
    <property type="match status" value="1"/>
</dbReference>
<dbReference type="InterPro" id="IPR003594">
    <property type="entry name" value="HATPase_dom"/>
</dbReference>
<dbReference type="PROSITE" id="PS50113">
    <property type="entry name" value="PAC"/>
    <property type="match status" value="2"/>
</dbReference>
<dbReference type="EC" id="2.7.13.3" evidence="2"/>
<dbReference type="InterPro" id="IPR005467">
    <property type="entry name" value="His_kinase_dom"/>
</dbReference>
<feature type="domain" description="PAC" evidence="6">
    <location>
        <begin position="346"/>
        <end position="397"/>
    </location>
</feature>
<dbReference type="SMART" id="SM00091">
    <property type="entry name" value="PAS"/>
    <property type="match status" value="3"/>
</dbReference>
<dbReference type="InterPro" id="IPR000014">
    <property type="entry name" value="PAS"/>
</dbReference>
<dbReference type="Pfam" id="PF02518">
    <property type="entry name" value="HATPase_c"/>
    <property type="match status" value="1"/>
</dbReference>
<name>A0AAU7CLU2_9BACT</name>
<dbReference type="PANTHER" id="PTHR43065">
    <property type="entry name" value="SENSOR HISTIDINE KINASE"/>
    <property type="match status" value="1"/>
</dbReference>
<dbReference type="AlphaFoldDB" id="A0AAU7CLU2"/>
<organism evidence="7">
    <name type="scientific">Singulisphaera sp. Ch08</name>
    <dbReference type="NCBI Taxonomy" id="3120278"/>
    <lineage>
        <taxon>Bacteria</taxon>
        <taxon>Pseudomonadati</taxon>
        <taxon>Planctomycetota</taxon>
        <taxon>Planctomycetia</taxon>
        <taxon>Isosphaerales</taxon>
        <taxon>Isosphaeraceae</taxon>
        <taxon>Singulisphaera</taxon>
    </lineage>
</organism>
<protein>
    <recommendedName>
        <fullName evidence="2">histidine kinase</fullName>
        <ecNumber evidence="2">2.7.13.3</ecNumber>
    </recommendedName>
</protein>
<dbReference type="InterPro" id="IPR036890">
    <property type="entry name" value="HATPase_C_sf"/>
</dbReference>
<dbReference type="InterPro" id="IPR013655">
    <property type="entry name" value="PAS_fold_3"/>
</dbReference>